<dbReference type="InterPro" id="IPR033138">
    <property type="entry name" value="Cu_oxidase_CS"/>
</dbReference>
<dbReference type="Proteomes" id="UP000547973">
    <property type="component" value="Unassembled WGS sequence"/>
</dbReference>
<dbReference type="OrthoDB" id="7431902at2"/>
<evidence type="ECO:0000256" key="3">
    <source>
        <dbReference type="SAM" id="MobiDB-lite"/>
    </source>
</evidence>
<dbReference type="GO" id="GO:0046872">
    <property type="term" value="F:metal ion binding"/>
    <property type="evidence" value="ECO:0007669"/>
    <property type="project" value="UniProtKB-KW"/>
</dbReference>
<reference evidence="5 6" key="1">
    <citation type="submission" date="2020-07" db="EMBL/GenBank/DDBJ databases">
        <title>Sequencing the genomes of 1000 actinobacteria strains.</title>
        <authorList>
            <person name="Klenk H.-P."/>
        </authorList>
    </citation>
    <scope>NUCLEOTIDE SEQUENCE [LARGE SCALE GENOMIC DNA]</scope>
    <source>
        <strain evidence="5 6">DSM 19970</strain>
    </source>
</reference>
<sequence length="195" mass="19744">MTGLTRGWTIAALVAAMAVLAVSAVATFNLAARGQYATSWPGTDRAVAGQTEPSAQNAGTVVDVVAMDMAGGRMMGSQRGMMGGAMALRSDRVDVPAGTVTLQLYNQGTITHELVVLPLAEGQQVGARSVGADGRVSESGSLGEASKSGGEGAGDGIEPGTTGWVTLNLPAGRYEIVCNIEGHYAAGMYTLLVVG</sequence>
<dbReference type="PANTHER" id="PTHR38439">
    <property type="entry name" value="AURACYANIN-B"/>
    <property type="match status" value="1"/>
</dbReference>
<organism evidence="5 6">
    <name type="scientific">Demequina lutea</name>
    <dbReference type="NCBI Taxonomy" id="431489"/>
    <lineage>
        <taxon>Bacteria</taxon>
        <taxon>Bacillati</taxon>
        <taxon>Actinomycetota</taxon>
        <taxon>Actinomycetes</taxon>
        <taxon>Micrococcales</taxon>
        <taxon>Demequinaceae</taxon>
        <taxon>Demequina</taxon>
    </lineage>
</organism>
<dbReference type="PROSITE" id="PS00079">
    <property type="entry name" value="MULTICOPPER_OXIDASE1"/>
    <property type="match status" value="1"/>
</dbReference>
<keyword evidence="2" id="KW-0186">Copper</keyword>
<dbReference type="Gene3D" id="2.60.40.420">
    <property type="entry name" value="Cupredoxins - blue copper proteins"/>
    <property type="match status" value="1"/>
</dbReference>
<accession>A0A7Z0CGF4</accession>
<dbReference type="RefSeq" id="WP_062076320.1">
    <property type="nucleotide sequence ID" value="NZ_BBRC01000033.1"/>
</dbReference>
<dbReference type="EMBL" id="JACBZO010000001">
    <property type="protein sequence ID" value="NYI40336.1"/>
    <property type="molecule type" value="Genomic_DNA"/>
</dbReference>
<feature type="region of interest" description="Disordered" evidence="3">
    <location>
        <begin position="130"/>
        <end position="161"/>
    </location>
</feature>
<protein>
    <submittedName>
        <fullName evidence="5">Putative cupredoxin-like copper-binding protein</fullName>
    </submittedName>
</protein>
<dbReference type="Pfam" id="PF06525">
    <property type="entry name" value="SoxE"/>
    <property type="match status" value="1"/>
</dbReference>
<evidence type="ECO:0000313" key="5">
    <source>
        <dbReference type="EMBL" id="NYI40336.1"/>
    </source>
</evidence>
<evidence type="ECO:0000256" key="2">
    <source>
        <dbReference type="ARBA" id="ARBA00023008"/>
    </source>
</evidence>
<comment type="caution">
    <text evidence="5">The sequence shown here is derived from an EMBL/GenBank/DDBJ whole genome shotgun (WGS) entry which is preliminary data.</text>
</comment>
<feature type="domain" description="Sulfocyanin-like C-terminal" evidence="4">
    <location>
        <begin position="92"/>
        <end position="194"/>
    </location>
</feature>
<proteinExistence type="predicted"/>
<name>A0A7Z0CGF4_9MICO</name>
<evidence type="ECO:0000256" key="1">
    <source>
        <dbReference type="ARBA" id="ARBA00022723"/>
    </source>
</evidence>
<evidence type="ECO:0000313" key="6">
    <source>
        <dbReference type="Proteomes" id="UP000547973"/>
    </source>
</evidence>
<gene>
    <name evidence="5" type="ORF">BKA03_000455</name>
</gene>
<dbReference type="AlphaFoldDB" id="A0A7Z0CGF4"/>
<dbReference type="SUPFAM" id="SSF49503">
    <property type="entry name" value="Cupredoxins"/>
    <property type="match status" value="1"/>
</dbReference>
<dbReference type="InterPro" id="IPR050845">
    <property type="entry name" value="Cu-binding_ET"/>
</dbReference>
<dbReference type="PANTHER" id="PTHR38439:SF3">
    <property type="entry name" value="COPPER-RESISTANT CUPROPROTEIN COPI"/>
    <property type="match status" value="1"/>
</dbReference>
<keyword evidence="6" id="KW-1185">Reference proteome</keyword>
<evidence type="ECO:0000259" key="4">
    <source>
        <dbReference type="Pfam" id="PF06525"/>
    </source>
</evidence>
<feature type="compositionally biased region" description="Low complexity" evidence="3">
    <location>
        <begin position="137"/>
        <end position="148"/>
    </location>
</feature>
<dbReference type="InterPro" id="IPR008972">
    <property type="entry name" value="Cupredoxin"/>
</dbReference>
<dbReference type="InterPro" id="IPR049544">
    <property type="entry name" value="SoxE-like_C"/>
</dbReference>
<keyword evidence="1" id="KW-0479">Metal-binding</keyword>